<dbReference type="NCBIfam" id="TIGR00700">
    <property type="entry name" value="GABAtrnsam"/>
    <property type="match status" value="1"/>
</dbReference>
<organism evidence="7 8">
    <name type="scientific">Achromobacter aloeverae</name>
    <dbReference type="NCBI Taxonomy" id="1750518"/>
    <lineage>
        <taxon>Bacteria</taxon>
        <taxon>Pseudomonadati</taxon>
        <taxon>Pseudomonadota</taxon>
        <taxon>Betaproteobacteria</taxon>
        <taxon>Burkholderiales</taxon>
        <taxon>Alcaligenaceae</taxon>
        <taxon>Achromobacter</taxon>
    </lineage>
</organism>
<dbReference type="AlphaFoldDB" id="A0A4Q1HQG1"/>
<keyword evidence="4" id="KW-0808">Transferase</keyword>
<proteinExistence type="inferred from homology"/>
<dbReference type="SUPFAM" id="SSF53383">
    <property type="entry name" value="PLP-dependent transferases"/>
    <property type="match status" value="1"/>
</dbReference>
<evidence type="ECO:0000256" key="2">
    <source>
        <dbReference type="ARBA" id="ARBA00008954"/>
    </source>
</evidence>
<dbReference type="InterPro" id="IPR015422">
    <property type="entry name" value="PyrdxlP-dep_Trfase_small"/>
</dbReference>
<dbReference type="EMBL" id="PYAL01000001">
    <property type="protein sequence ID" value="RXN92636.1"/>
    <property type="molecule type" value="Genomic_DNA"/>
</dbReference>
<dbReference type="InterPro" id="IPR015424">
    <property type="entry name" value="PyrdxlP-dep_Trfase"/>
</dbReference>
<dbReference type="CDD" id="cd00610">
    <property type="entry name" value="OAT_like"/>
    <property type="match status" value="1"/>
</dbReference>
<protein>
    <submittedName>
        <fullName evidence="7">4-aminobutyrate--2-oxoglutarate transaminase</fullName>
    </submittedName>
</protein>
<accession>A0A4Q1HQG1</accession>
<dbReference type="GO" id="GO:0042802">
    <property type="term" value="F:identical protein binding"/>
    <property type="evidence" value="ECO:0007669"/>
    <property type="project" value="TreeGrafter"/>
</dbReference>
<dbReference type="GO" id="GO:0030170">
    <property type="term" value="F:pyridoxal phosphate binding"/>
    <property type="evidence" value="ECO:0007669"/>
    <property type="project" value="InterPro"/>
</dbReference>
<dbReference type="InterPro" id="IPR005814">
    <property type="entry name" value="Aminotrans_3"/>
</dbReference>
<dbReference type="PROSITE" id="PS00600">
    <property type="entry name" value="AA_TRANSFER_CLASS_3"/>
    <property type="match status" value="1"/>
</dbReference>
<evidence type="ECO:0000256" key="1">
    <source>
        <dbReference type="ARBA" id="ARBA00001933"/>
    </source>
</evidence>
<evidence type="ECO:0000313" key="8">
    <source>
        <dbReference type="Proteomes" id="UP000290849"/>
    </source>
</evidence>
<evidence type="ECO:0000256" key="3">
    <source>
        <dbReference type="ARBA" id="ARBA00022576"/>
    </source>
</evidence>
<keyword evidence="3" id="KW-0032">Aminotransferase</keyword>
<dbReference type="PANTHER" id="PTHR11986">
    <property type="entry name" value="AMINOTRANSFERASE CLASS III"/>
    <property type="match status" value="1"/>
</dbReference>
<dbReference type="Proteomes" id="UP000290849">
    <property type="component" value="Unassembled WGS sequence"/>
</dbReference>
<dbReference type="NCBIfam" id="NF005272">
    <property type="entry name" value="PRK06777.1"/>
    <property type="match status" value="1"/>
</dbReference>
<comment type="similarity">
    <text evidence="2 6">Belongs to the class-III pyridoxal-phosphate-dependent aminotransferase family.</text>
</comment>
<dbReference type="GO" id="GO:0034386">
    <property type="term" value="F:4-aminobutyrate:2-oxoglutarate transaminase activity"/>
    <property type="evidence" value="ECO:0007669"/>
    <property type="project" value="InterPro"/>
</dbReference>
<dbReference type="OrthoDB" id="3398487at2"/>
<comment type="caution">
    <text evidence="7">The sequence shown here is derived from an EMBL/GenBank/DDBJ whole genome shotgun (WGS) entry which is preliminary data.</text>
</comment>
<dbReference type="InterPro" id="IPR050103">
    <property type="entry name" value="Class-III_PLP-dep_AT"/>
</dbReference>
<evidence type="ECO:0000256" key="6">
    <source>
        <dbReference type="RuleBase" id="RU003560"/>
    </source>
</evidence>
<reference evidence="7 8" key="1">
    <citation type="journal article" date="2017" name="Int. J. Syst. Evol. Microbiol.">
        <title>Achromobacter aloeverae sp. nov., isolated from the root of Aloe vera (L.) Burm.f.</title>
        <authorList>
            <person name="Kuncharoen N."/>
            <person name="Muramatsu Y."/>
            <person name="Shibata C."/>
            <person name="Kamakura Y."/>
            <person name="Nakagawa Y."/>
            <person name="Tanasupawat S."/>
        </authorList>
    </citation>
    <scope>NUCLEOTIDE SEQUENCE [LARGE SCALE GENOMIC DNA]</scope>
    <source>
        <strain evidence="7 8">AVA-1</strain>
    </source>
</reference>
<keyword evidence="8" id="KW-1185">Reference proteome</keyword>
<keyword evidence="5 6" id="KW-0663">Pyridoxal phosphate</keyword>
<comment type="cofactor">
    <cofactor evidence="1">
        <name>pyridoxal 5'-phosphate</name>
        <dbReference type="ChEBI" id="CHEBI:597326"/>
    </cofactor>
</comment>
<dbReference type="Gene3D" id="3.40.640.10">
    <property type="entry name" value="Type I PLP-dependent aspartate aminotransferase-like (Major domain)"/>
    <property type="match status" value="1"/>
</dbReference>
<dbReference type="RefSeq" id="WP_129148596.1">
    <property type="nucleotide sequence ID" value="NZ_JBHSDO010000006.1"/>
</dbReference>
<dbReference type="FunFam" id="3.40.640.10:FF:000013">
    <property type="entry name" value="4-aminobutyrate aminotransferase"/>
    <property type="match status" value="1"/>
</dbReference>
<dbReference type="InterPro" id="IPR015421">
    <property type="entry name" value="PyrdxlP-dep_Trfase_major"/>
</dbReference>
<evidence type="ECO:0000313" key="7">
    <source>
        <dbReference type="EMBL" id="RXN92636.1"/>
    </source>
</evidence>
<dbReference type="Gene3D" id="3.90.1150.10">
    <property type="entry name" value="Aspartate Aminotransferase, domain 1"/>
    <property type="match status" value="1"/>
</dbReference>
<dbReference type="PIRSF" id="PIRSF000521">
    <property type="entry name" value="Transaminase_4ab_Lys_Orn"/>
    <property type="match status" value="1"/>
</dbReference>
<dbReference type="GO" id="GO:0009448">
    <property type="term" value="P:gamma-aminobutyric acid metabolic process"/>
    <property type="evidence" value="ECO:0007669"/>
    <property type="project" value="InterPro"/>
</dbReference>
<dbReference type="InterPro" id="IPR004632">
    <property type="entry name" value="4NH2But_aminotransferase_bac"/>
</dbReference>
<evidence type="ECO:0000256" key="4">
    <source>
        <dbReference type="ARBA" id="ARBA00022679"/>
    </source>
</evidence>
<evidence type="ECO:0000256" key="5">
    <source>
        <dbReference type="ARBA" id="ARBA00022898"/>
    </source>
</evidence>
<gene>
    <name evidence="7" type="ORF">C7R54_02435</name>
</gene>
<dbReference type="Pfam" id="PF00202">
    <property type="entry name" value="Aminotran_3"/>
    <property type="match status" value="1"/>
</dbReference>
<name>A0A4Q1HQG1_9BURK</name>
<dbReference type="InterPro" id="IPR049704">
    <property type="entry name" value="Aminotrans_3_PPA_site"/>
</dbReference>
<sequence length="420" mass="44422">MKNADLQSRRLAATPRGVGVMCDFYAQRAENATIWDVEGREFIDFAAGIAVLNTGHRHPRIAAAIAAQLDSFTHTAYQIVPYESVVTLAERINAAAPIKGPAKTAFFTTGAEAVENAVKIARAYTGRSGVIAFAGGFHGRTMMTLALTGKVQPYKAGFGPFPGEVYHVPFPSTLGGVTPKDSLAAINQLFKADIDPKRVAAIIIEPVQGEGGFNVAPTELMQGLRALCDEHGIVMIADEVQTGYGRTGKLFSMEHHGVQPDLITMAKSLAGGMPLSAVCGRAEVMDAPAPGGLGGTYAGNPLSVAAAHAVLDVIAEEKLCERAAALGERLVARLRAAQKAHPGIADIRAQGSMVAIELRTAAGEPDADAVRRIQQRAQERGLVLLSCGMYGNVIRFLYPLTIPDAQFERALGILDEALQA</sequence>